<sequence>MRRELEAGRLEMHLGGVDANVLARFVAGYNRACLGDNGVEDTEYAAFSVRSDRHGGDMRPYGPTSLVVACGVASVGVLVAYLGYSTVVVPLVKGGGAVPTLLWTVLVGVALLGVMGGGMLARRGTHIVAIGAWVTILRNTVQLLLASTKMPGFLKFDVFDTSVFDWSVALVLETGLWSVTAWLGLALLTVINRVNAWRASQTR</sequence>
<dbReference type="Proteomes" id="UP001611383">
    <property type="component" value="Chromosome"/>
</dbReference>
<feature type="transmembrane region" description="Helical" evidence="1">
    <location>
        <begin position="166"/>
        <end position="191"/>
    </location>
</feature>
<feature type="transmembrane region" description="Helical" evidence="1">
    <location>
        <begin position="66"/>
        <end position="84"/>
    </location>
</feature>
<organism evidence="2 3">
    <name type="scientific">Archangium minus</name>
    <dbReference type="NCBI Taxonomy" id="83450"/>
    <lineage>
        <taxon>Bacteria</taxon>
        <taxon>Pseudomonadati</taxon>
        <taxon>Myxococcota</taxon>
        <taxon>Myxococcia</taxon>
        <taxon>Myxococcales</taxon>
        <taxon>Cystobacterineae</taxon>
        <taxon>Archangiaceae</taxon>
        <taxon>Archangium</taxon>
    </lineage>
</organism>
<dbReference type="EMBL" id="CP043494">
    <property type="protein sequence ID" value="WNG49634.1"/>
    <property type="molecule type" value="Genomic_DNA"/>
</dbReference>
<evidence type="ECO:0000313" key="2">
    <source>
        <dbReference type="EMBL" id="WNG49634.1"/>
    </source>
</evidence>
<name>A0ABY9X2S8_9BACT</name>
<keyword evidence="3" id="KW-1185">Reference proteome</keyword>
<feature type="transmembrane region" description="Helical" evidence="1">
    <location>
        <begin position="127"/>
        <end position="146"/>
    </location>
</feature>
<dbReference type="RefSeq" id="WP_395807755.1">
    <property type="nucleotide sequence ID" value="NZ_CP043494.1"/>
</dbReference>
<feature type="transmembrane region" description="Helical" evidence="1">
    <location>
        <begin position="96"/>
        <end position="115"/>
    </location>
</feature>
<gene>
    <name evidence="2" type="ORF">F0U60_40085</name>
</gene>
<accession>A0ABY9X2S8</accession>
<keyword evidence="1" id="KW-1133">Transmembrane helix</keyword>
<keyword evidence="1" id="KW-0812">Transmembrane</keyword>
<protein>
    <submittedName>
        <fullName evidence="2">Uncharacterized protein</fullName>
    </submittedName>
</protein>
<evidence type="ECO:0000313" key="3">
    <source>
        <dbReference type="Proteomes" id="UP001611383"/>
    </source>
</evidence>
<keyword evidence="1" id="KW-0472">Membrane</keyword>
<reference evidence="2 3" key="1">
    <citation type="submission" date="2019-08" db="EMBL/GenBank/DDBJ databases">
        <title>Archangium and Cystobacter genomes.</title>
        <authorList>
            <person name="Chen I.-C.K."/>
            <person name="Wielgoss S."/>
        </authorList>
    </citation>
    <scope>NUCLEOTIDE SEQUENCE [LARGE SCALE GENOMIC DNA]</scope>
    <source>
        <strain evidence="2 3">Cbm 6</strain>
    </source>
</reference>
<evidence type="ECO:0000256" key="1">
    <source>
        <dbReference type="SAM" id="Phobius"/>
    </source>
</evidence>
<proteinExistence type="predicted"/>